<dbReference type="EMBL" id="MN740232">
    <property type="protein sequence ID" value="QHT94953.1"/>
    <property type="molecule type" value="Genomic_DNA"/>
</dbReference>
<organism evidence="1">
    <name type="scientific">viral metagenome</name>
    <dbReference type="NCBI Taxonomy" id="1070528"/>
    <lineage>
        <taxon>unclassified sequences</taxon>
        <taxon>metagenomes</taxon>
        <taxon>organismal metagenomes</taxon>
    </lineage>
</organism>
<proteinExistence type="predicted"/>
<dbReference type="AlphaFoldDB" id="A0A6C0ITS0"/>
<name>A0A6C0ITS0_9ZZZZ</name>
<accession>A0A6C0ITS0</accession>
<sequence>MGDNDSLNLKKLITEYKPEETTEKIRGLKHSMKIKTDVEMIILTKRKYSKLKKETLDQMCSKKATFLFNNYYNIYNRLMKNQLNLEILGRLIMVLKSIEDGEYDQHTASVVVGKILKEMYIDSALRGETIDKKTGKVEKKRKGKNIKWNDFKKMQ</sequence>
<protein>
    <submittedName>
        <fullName evidence="1">Uncharacterized protein</fullName>
    </submittedName>
</protein>
<reference evidence="1" key="1">
    <citation type="journal article" date="2020" name="Nature">
        <title>Giant virus diversity and host interactions through global metagenomics.</title>
        <authorList>
            <person name="Schulz F."/>
            <person name="Roux S."/>
            <person name="Paez-Espino D."/>
            <person name="Jungbluth S."/>
            <person name="Walsh D.A."/>
            <person name="Denef V.J."/>
            <person name="McMahon K.D."/>
            <person name="Konstantinidis K.T."/>
            <person name="Eloe-Fadrosh E.A."/>
            <person name="Kyrpides N.C."/>
            <person name="Woyke T."/>
        </authorList>
    </citation>
    <scope>NUCLEOTIDE SEQUENCE</scope>
    <source>
        <strain evidence="1">GVMAG-M-3300024261-37</strain>
    </source>
</reference>
<evidence type="ECO:0000313" key="1">
    <source>
        <dbReference type="EMBL" id="QHT94953.1"/>
    </source>
</evidence>